<dbReference type="GO" id="GO:0008270">
    <property type="term" value="F:zinc ion binding"/>
    <property type="evidence" value="ECO:0007669"/>
    <property type="project" value="UniProtKB-KW"/>
</dbReference>
<dbReference type="InterPro" id="IPR044820">
    <property type="entry name" value="AGD14-like"/>
</dbReference>
<evidence type="ECO:0000313" key="7">
    <source>
        <dbReference type="EMBL" id="MBX25450.1"/>
    </source>
</evidence>
<feature type="region of interest" description="Disordered" evidence="5">
    <location>
        <begin position="716"/>
        <end position="743"/>
    </location>
</feature>
<keyword evidence="3" id="KW-0862">Zinc</keyword>
<feature type="region of interest" description="Disordered" evidence="5">
    <location>
        <begin position="533"/>
        <end position="555"/>
    </location>
</feature>
<dbReference type="FunFam" id="1.10.220.150:FF:000005">
    <property type="entry name" value="Arf-GAP domain and FG repeat-containing protein 1"/>
    <property type="match status" value="1"/>
</dbReference>
<dbReference type="GO" id="GO:0005096">
    <property type="term" value="F:GTPase activator activity"/>
    <property type="evidence" value="ECO:0007669"/>
    <property type="project" value="InterPro"/>
</dbReference>
<dbReference type="InterPro" id="IPR037278">
    <property type="entry name" value="ARFGAP/RecO"/>
</dbReference>
<dbReference type="InterPro" id="IPR038508">
    <property type="entry name" value="ArfGAP_dom_sf"/>
</dbReference>
<dbReference type="PANTHER" id="PTHR46085">
    <property type="entry name" value="ARFGAP/RECO-RELATED"/>
    <property type="match status" value="1"/>
</dbReference>
<feature type="compositionally biased region" description="Polar residues" evidence="5">
    <location>
        <begin position="324"/>
        <end position="348"/>
    </location>
</feature>
<dbReference type="Pfam" id="PF01412">
    <property type="entry name" value="ArfGap"/>
    <property type="match status" value="1"/>
</dbReference>
<evidence type="ECO:0000256" key="1">
    <source>
        <dbReference type="ARBA" id="ARBA00022723"/>
    </source>
</evidence>
<organism evidence="7">
    <name type="scientific">Rhizophora mucronata</name>
    <name type="common">Asiatic mangrove</name>
    <dbReference type="NCBI Taxonomy" id="61149"/>
    <lineage>
        <taxon>Eukaryota</taxon>
        <taxon>Viridiplantae</taxon>
        <taxon>Streptophyta</taxon>
        <taxon>Embryophyta</taxon>
        <taxon>Tracheophyta</taxon>
        <taxon>Spermatophyta</taxon>
        <taxon>Magnoliopsida</taxon>
        <taxon>eudicotyledons</taxon>
        <taxon>Gunneridae</taxon>
        <taxon>Pentapetalae</taxon>
        <taxon>rosids</taxon>
        <taxon>fabids</taxon>
        <taxon>Malpighiales</taxon>
        <taxon>Rhizophoraceae</taxon>
        <taxon>Rhizophora</taxon>
    </lineage>
</organism>
<feature type="compositionally biased region" description="Low complexity" evidence="5">
    <location>
        <begin position="482"/>
        <end position="500"/>
    </location>
</feature>
<sequence>MASRVKEDEKNERIIRGLLKLPENRRCINCNSLGPQYVCTNFWTFVCTTCSGIHREFTHRVKSVSMSKFTSQEVAALQEGGNKHAREIYLKEWDPQHQSAPDSRNVERLRNFIKHIYVDGRYSGEKNYGKPPSAKMGEREDSYETRRTDTFQGGSRISPSGDLYEWRYNERSSPGGRSDDKNNRYGYDERRSPGYDQEGRHFNDYRRSPARAEVINDWYRGDRFGNGRKVEDRATSDGDTKLEGRSPERLKDPDAFSLPIVQPVREILGDNIVPLRISEPPKANVRTAYSTSLGSINGNPVEVKLETAGSLIDFDDPEPPVATSVPQAQQTTMPQSVASPSSTTNDNHWASFDNAPQVKVSQASSNVNPLESVLSQLSFPASVAGPTSGIPSGSGAAAATTSIGNVSALPTIGASPAAASGSTSMLLFNAHSPAVAPVNSFSTLHPNGISVATPGPATTMPVNGSNSFIRVTETWPGVQHQQPSLFPASSSQSAAQHSAQIDGASSNQPWNVLLSPNMDAGIQSVGTPQVISKSGAGLTSASASKPPAIEEKSSGRKELPEGLFTAMYSPFPVPIPVWQTGLPQGMGFTSQYSNIAAPMPTFLNQPTSANPFDISESQPAQAQTFLSMAALGSALPSVPSSGLQHASNLVTPSPTWVSSQLPYRIALPFHSPEAMAPQAMPQRLYMTQQMPSSIPLSGHQGIGGLSSEVAAFGTRSMDQQMSGRMSATAGSQSFSSVRGNPFG</sequence>
<evidence type="ECO:0000256" key="2">
    <source>
        <dbReference type="ARBA" id="ARBA00022771"/>
    </source>
</evidence>
<evidence type="ECO:0000256" key="4">
    <source>
        <dbReference type="PROSITE-ProRule" id="PRU00288"/>
    </source>
</evidence>
<dbReference type="SMART" id="SM00105">
    <property type="entry name" value="ArfGap"/>
    <property type="match status" value="1"/>
</dbReference>
<feature type="compositionally biased region" description="Polar residues" evidence="5">
    <location>
        <begin position="533"/>
        <end position="543"/>
    </location>
</feature>
<name>A0A2P2M5F2_RHIMU</name>
<feature type="region of interest" description="Disordered" evidence="5">
    <location>
        <begin position="482"/>
        <end position="510"/>
    </location>
</feature>
<keyword evidence="1" id="KW-0479">Metal-binding</keyword>
<proteinExistence type="predicted"/>
<reference evidence="7" key="1">
    <citation type="submission" date="2018-02" db="EMBL/GenBank/DDBJ databases">
        <title>Rhizophora mucronata_Transcriptome.</title>
        <authorList>
            <person name="Meera S.P."/>
            <person name="Sreeshan A."/>
            <person name="Augustine A."/>
        </authorList>
    </citation>
    <scope>NUCLEOTIDE SEQUENCE</scope>
    <source>
        <tissue evidence="7">Leaf</tissue>
    </source>
</reference>
<evidence type="ECO:0000256" key="3">
    <source>
        <dbReference type="ARBA" id="ARBA00022833"/>
    </source>
</evidence>
<dbReference type="PROSITE" id="PS50115">
    <property type="entry name" value="ARFGAP"/>
    <property type="match status" value="1"/>
</dbReference>
<feature type="region of interest" description="Disordered" evidence="5">
    <location>
        <begin position="321"/>
        <end position="348"/>
    </location>
</feature>
<dbReference type="Gene3D" id="1.10.220.150">
    <property type="entry name" value="Arf GTPase activating protein"/>
    <property type="match status" value="1"/>
</dbReference>
<dbReference type="AlphaFoldDB" id="A0A2P2M5F2"/>
<feature type="domain" description="Arf-GAP" evidence="6">
    <location>
        <begin position="12"/>
        <end position="117"/>
    </location>
</feature>
<protein>
    <submittedName>
        <fullName evidence="7">Putative ADP-ribosylation factor GTPase-activating protein AGD14 isoform X1</fullName>
    </submittedName>
</protein>
<feature type="compositionally biased region" description="Basic and acidic residues" evidence="5">
    <location>
        <begin position="136"/>
        <end position="149"/>
    </location>
</feature>
<feature type="region of interest" description="Disordered" evidence="5">
    <location>
        <begin position="225"/>
        <end position="253"/>
    </location>
</feature>
<dbReference type="PANTHER" id="PTHR46085:SF3">
    <property type="entry name" value="ARF GTPASE ACTIVATING PROTEIN"/>
    <property type="match status" value="1"/>
</dbReference>
<evidence type="ECO:0000259" key="6">
    <source>
        <dbReference type="PROSITE" id="PS50115"/>
    </source>
</evidence>
<evidence type="ECO:0000256" key="5">
    <source>
        <dbReference type="SAM" id="MobiDB-lite"/>
    </source>
</evidence>
<keyword evidence="2 4" id="KW-0863">Zinc-finger</keyword>
<dbReference type="EMBL" id="GGEC01044966">
    <property type="protein sequence ID" value="MBX25450.1"/>
    <property type="molecule type" value="Transcribed_RNA"/>
</dbReference>
<feature type="compositionally biased region" description="Basic and acidic residues" evidence="5">
    <location>
        <begin position="177"/>
        <end position="202"/>
    </location>
</feature>
<dbReference type="InterPro" id="IPR001164">
    <property type="entry name" value="ArfGAP_dom"/>
</dbReference>
<accession>A0A2P2M5F2</accession>
<dbReference type="CDD" id="cd08838">
    <property type="entry name" value="ArfGap_AGFG"/>
    <property type="match status" value="1"/>
</dbReference>
<dbReference type="SUPFAM" id="SSF57863">
    <property type="entry name" value="ArfGap/RecO-like zinc finger"/>
    <property type="match status" value="1"/>
</dbReference>
<feature type="region of interest" description="Disordered" evidence="5">
    <location>
        <begin position="124"/>
        <end position="202"/>
    </location>
</feature>
<dbReference type="PRINTS" id="PR00405">
    <property type="entry name" value="REVINTRACTNG"/>
</dbReference>